<dbReference type="CDD" id="cd00082">
    <property type="entry name" value="HisKA"/>
    <property type="match status" value="1"/>
</dbReference>
<dbReference type="SUPFAM" id="SSF63829">
    <property type="entry name" value="Calcium-dependent phosphotriesterase"/>
    <property type="match status" value="3"/>
</dbReference>
<sequence>MKYFKVLWTSILILSFNCITPCYVNASNASNYRFNHLNNNDGLSDNSIFTIFQDKDGFIWLGTSHGLNRYDGYSITTFMGNNKSPYSLSENRIQALTQDDKQNLWIGTSQGIDILNLRTKQIDKRINTKTYPNLPDNNIQFLHMDYRHRIWVGTSLGIVLYDTSKDTVQPLIQENYPTLDLKNNTPNCITEDKNGNIWMSSSNGLYRYNNNNEILSLFRFKGIENEHLNNIQTIHLQDNRLWIGTHSGEFFSINTNYPVQLEKSEILSIGPNEEIPINCISTFEDQVWIGSVGHGLFIHNQTNAITSRYIYDINNDESISWDVILSLFTDQNGSMWIGTYGKGCDIWHPTLRKFKTYKSSYENSIDFESITAITCDYKNRIWVSGYGRKNNLNIIDQSKNDITRLNVVRNKHFNVFARDLESDGRFIWACQMEEDKQLLKFDAESIRVEKIITLANEDIKPIELIDDTLNQKLWIGTFNGITSFDKKSKKIEHINTIQDQLNIPRTLKVYSILQEGKEVLWLGTDKGLIKYNHIHQKAQIVQTEDQRGYYRVLDMVWLDNHIWLASSIGLLRYNTKTNHIKYMGDNDKLLSTLTLSIIHDLVGNLWIGSNLGIIKFNPTTKKTTLYTKDDGLQSNDFSQGVKYLDSKGNLYFGGTDGFNKINPTELISNTLPPPVKITKLLIQNKEVIYDPLSDKPQKIEKAIEYCDKVEIKHSDNVVSFEFSALNYIQSDKNQYFYKLDGFEKNWNNSGNRRYVTYTNLPPGTFKLRVKASNNDGVWNEKGAELTLVINPPVYKTWWFRLLFISFLVSLFIFFYYLRIRLLKKEEERLKRQVKERTSSLHQANKKLEEQKEEITAQKELLEQKNEEIITQNETLEDHRNHLEELVSVRTKELEIAKDKAEESDKLKTAFLANMSHEIRTPMNAIIGFSTLLRQVGFSEDDKNSFIDQIQTNGESLLHLIDDIIDLAKIEAGQLNLIYKEFNVNDVLLDLLNTFQHEKLRLNKADLDLRLVNESSPDLILNSDPYRLKQVLTNLLSNAVKYTDKGKIEFGYHKYDELIEFYVSDTGIGIEPKNFSAIFNRFNKAAEEKGQLYSGTGLGLAISKQIIDNLGGDMSVESIVGKGSRFSFTLPL</sequence>
<dbReference type="EMBL" id="JAGUCO010000001">
    <property type="protein sequence ID" value="MBS2097236.1"/>
    <property type="molecule type" value="Genomic_DNA"/>
</dbReference>
<evidence type="ECO:0000256" key="3">
    <source>
        <dbReference type="ARBA" id="ARBA00022553"/>
    </source>
</evidence>
<dbReference type="InterPro" id="IPR015943">
    <property type="entry name" value="WD40/YVTN_repeat-like_dom_sf"/>
</dbReference>
<dbReference type="InterPro" id="IPR003594">
    <property type="entry name" value="HATPase_dom"/>
</dbReference>
<keyword evidence="5" id="KW-0812">Transmembrane</keyword>
<dbReference type="PANTHER" id="PTHR43547:SF2">
    <property type="entry name" value="HYBRID SIGNAL TRANSDUCTION HISTIDINE KINASE C"/>
    <property type="match status" value="1"/>
</dbReference>
<evidence type="ECO:0000313" key="8">
    <source>
        <dbReference type="EMBL" id="MBS2097236.1"/>
    </source>
</evidence>
<dbReference type="InterPro" id="IPR005467">
    <property type="entry name" value="His_kinase_dom"/>
</dbReference>
<reference evidence="8 9" key="1">
    <citation type="journal article" date="2015" name="Int. J. Syst. Evol. Microbiol.">
        <title>Carboxylicivirga linearis sp. nov., isolated from a sea cucumber culture pond.</title>
        <authorList>
            <person name="Wang F.Q."/>
            <person name="Zhou Y.X."/>
            <person name="Lin X.Z."/>
            <person name="Chen G.J."/>
            <person name="Du Z.J."/>
        </authorList>
    </citation>
    <scope>NUCLEOTIDE SEQUENCE [LARGE SCALE GENOMIC DNA]</scope>
    <source>
        <strain evidence="8 9">FB218</strain>
    </source>
</reference>
<evidence type="ECO:0000256" key="1">
    <source>
        <dbReference type="ARBA" id="ARBA00000085"/>
    </source>
</evidence>
<proteinExistence type="predicted"/>
<dbReference type="CDD" id="cd00146">
    <property type="entry name" value="PKD"/>
    <property type="match status" value="1"/>
</dbReference>
<dbReference type="Gene3D" id="2.60.40.10">
    <property type="entry name" value="Immunoglobulins"/>
    <property type="match status" value="1"/>
</dbReference>
<evidence type="ECO:0000256" key="2">
    <source>
        <dbReference type="ARBA" id="ARBA00012438"/>
    </source>
</evidence>
<dbReference type="SMART" id="SM00388">
    <property type="entry name" value="HisKA"/>
    <property type="match status" value="1"/>
</dbReference>
<keyword evidence="9" id="KW-1185">Reference proteome</keyword>
<feature type="coiled-coil region" evidence="4">
    <location>
        <begin position="830"/>
        <end position="885"/>
    </location>
</feature>
<dbReference type="Pfam" id="PF07495">
    <property type="entry name" value="Y_Y_Y"/>
    <property type="match status" value="1"/>
</dbReference>
<dbReference type="InterPro" id="IPR011110">
    <property type="entry name" value="Reg_prop"/>
</dbReference>
<dbReference type="InterPro" id="IPR004358">
    <property type="entry name" value="Sig_transdc_His_kin-like_C"/>
</dbReference>
<evidence type="ECO:0000256" key="4">
    <source>
        <dbReference type="SAM" id="Coils"/>
    </source>
</evidence>
<evidence type="ECO:0000313" key="9">
    <source>
        <dbReference type="Proteomes" id="UP000708576"/>
    </source>
</evidence>
<dbReference type="Pfam" id="PF02518">
    <property type="entry name" value="HATPase_c"/>
    <property type="match status" value="1"/>
</dbReference>
<feature type="domain" description="Histidine kinase" evidence="7">
    <location>
        <begin position="913"/>
        <end position="1131"/>
    </location>
</feature>
<comment type="catalytic activity">
    <reaction evidence="1">
        <text>ATP + protein L-histidine = ADP + protein N-phospho-L-histidine.</text>
        <dbReference type="EC" id="2.7.13.3"/>
    </reaction>
</comment>
<accession>A0ABS5JQU9</accession>
<dbReference type="Gene3D" id="2.130.10.10">
    <property type="entry name" value="YVTN repeat-like/Quinoprotein amine dehydrogenase"/>
    <property type="match status" value="3"/>
</dbReference>
<dbReference type="PRINTS" id="PR00344">
    <property type="entry name" value="BCTRLSENSOR"/>
</dbReference>
<dbReference type="SUPFAM" id="SSF55874">
    <property type="entry name" value="ATPase domain of HSP90 chaperone/DNA topoisomerase II/histidine kinase"/>
    <property type="match status" value="1"/>
</dbReference>
<feature type="chain" id="PRO_5047133341" description="histidine kinase" evidence="6">
    <location>
        <begin position="27"/>
        <end position="1131"/>
    </location>
</feature>
<dbReference type="Proteomes" id="UP000708576">
    <property type="component" value="Unassembled WGS sequence"/>
</dbReference>
<feature type="transmembrane region" description="Helical" evidence="5">
    <location>
        <begin position="797"/>
        <end position="817"/>
    </location>
</feature>
<dbReference type="RefSeq" id="WP_212213314.1">
    <property type="nucleotide sequence ID" value="NZ_JAGUCO010000001.1"/>
</dbReference>
<dbReference type="InterPro" id="IPR013783">
    <property type="entry name" value="Ig-like_fold"/>
</dbReference>
<organism evidence="8 9">
    <name type="scientific">Carboxylicivirga linearis</name>
    <dbReference type="NCBI Taxonomy" id="1628157"/>
    <lineage>
        <taxon>Bacteria</taxon>
        <taxon>Pseudomonadati</taxon>
        <taxon>Bacteroidota</taxon>
        <taxon>Bacteroidia</taxon>
        <taxon>Marinilabiliales</taxon>
        <taxon>Marinilabiliaceae</taxon>
        <taxon>Carboxylicivirga</taxon>
    </lineage>
</organism>
<keyword evidence="6" id="KW-0732">Signal</keyword>
<feature type="signal peptide" evidence="6">
    <location>
        <begin position="1"/>
        <end position="26"/>
    </location>
</feature>
<dbReference type="InterPro" id="IPR003661">
    <property type="entry name" value="HisK_dim/P_dom"/>
</dbReference>
<gene>
    <name evidence="8" type="ORF">KEM10_03030</name>
</gene>
<keyword evidence="5" id="KW-1133">Transmembrane helix</keyword>
<evidence type="ECO:0000259" key="7">
    <source>
        <dbReference type="PROSITE" id="PS50109"/>
    </source>
</evidence>
<dbReference type="Gene3D" id="1.10.287.130">
    <property type="match status" value="1"/>
</dbReference>
<evidence type="ECO:0000256" key="6">
    <source>
        <dbReference type="SAM" id="SignalP"/>
    </source>
</evidence>
<keyword evidence="4" id="KW-0175">Coiled coil</keyword>
<dbReference type="SMART" id="SM00387">
    <property type="entry name" value="HATPase_c"/>
    <property type="match status" value="1"/>
</dbReference>
<dbReference type="EC" id="2.7.13.3" evidence="2"/>
<comment type="caution">
    <text evidence="8">The sequence shown here is derived from an EMBL/GenBank/DDBJ whole genome shotgun (WGS) entry which is preliminary data.</text>
</comment>
<dbReference type="SUPFAM" id="SSF47384">
    <property type="entry name" value="Homodimeric domain of signal transducing histidine kinase"/>
    <property type="match status" value="1"/>
</dbReference>
<keyword evidence="3" id="KW-0597">Phosphoprotein</keyword>
<dbReference type="Pfam" id="PF07494">
    <property type="entry name" value="Reg_prop"/>
    <property type="match status" value="4"/>
</dbReference>
<dbReference type="Gene3D" id="3.30.565.10">
    <property type="entry name" value="Histidine kinase-like ATPase, C-terminal domain"/>
    <property type="match status" value="1"/>
</dbReference>
<dbReference type="InterPro" id="IPR011123">
    <property type="entry name" value="Y_Y_Y"/>
</dbReference>
<dbReference type="PROSITE" id="PS50109">
    <property type="entry name" value="HIS_KIN"/>
    <property type="match status" value="1"/>
</dbReference>
<dbReference type="InterPro" id="IPR036890">
    <property type="entry name" value="HATPase_C_sf"/>
</dbReference>
<dbReference type="CDD" id="cd16922">
    <property type="entry name" value="HATPase_EvgS-ArcB-TorS-like"/>
    <property type="match status" value="1"/>
</dbReference>
<name>A0ABS5JQU9_9BACT</name>
<keyword evidence="5" id="KW-0472">Membrane</keyword>
<protein>
    <recommendedName>
        <fullName evidence="2">histidine kinase</fullName>
        <ecNumber evidence="2">2.7.13.3</ecNumber>
    </recommendedName>
</protein>
<evidence type="ECO:0000256" key="5">
    <source>
        <dbReference type="SAM" id="Phobius"/>
    </source>
</evidence>
<dbReference type="Pfam" id="PF00512">
    <property type="entry name" value="HisKA"/>
    <property type="match status" value="1"/>
</dbReference>
<dbReference type="InterPro" id="IPR036097">
    <property type="entry name" value="HisK_dim/P_sf"/>
</dbReference>
<dbReference type="PANTHER" id="PTHR43547">
    <property type="entry name" value="TWO-COMPONENT HISTIDINE KINASE"/>
    <property type="match status" value="1"/>
</dbReference>